<keyword evidence="2" id="KW-0472">Membrane</keyword>
<sequence>MSTLTANGAGAACATPVESAVGSNANQGGVSLDLATAADSAPAMPHEEVGLSKRKSQVHEPLIKAEAQEDDVSVPVGEHSKKEDNDITWVVLALLASFICPPIGCLAFCLNLRYPEDSRRYYWAVRALEVGSLLSFVYSLVLVALLSDLKLVYTQNDAAYIGVGY</sequence>
<gene>
    <name evidence="3" type="ORF">TGDOM2_255410</name>
</gene>
<comment type="caution">
    <text evidence="3">The sequence shown here is derived from an EMBL/GenBank/DDBJ whole genome shotgun (WGS) entry which is preliminary data.</text>
</comment>
<feature type="transmembrane region" description="Helical" evidence="2">
    <location>
        <begin position="123"/>
        <end position="146"/>
    </location>
</feature>
<evidence type="ECO:0000256" key="2">
    <source>
        <dbReference type="SAM" id="Phobius"/>
    </source>
</evidence>
<evidence type="ECO:0000313" key="3">
    <source>
        <dbReference type="EMBL" id="KFG30036.1"/>
    </source>
</evidence>
<keyword evidence="2 3" id="KW-0812">Transmembrane</keyword>
<dbReference type="OrthoDB" id="330287at2759"/>
<protein>
    <submittedName>
        <fullName evidence="3">Putative transmembrane protein</fullName>
    </submittedName>
</protein>
<dbReference type="VEuPathDB" id="ToxoDB:TGDOM2_255410"/>
<feature type="compositionally biased region" description="Basic and acidic residues" evidence="1">
    <location>
        <begin position="45"/>
        <end position="59"/>
    </location>
</feature>
<feature type="transmembrane region" description="Helical" evidence="2">
    <location>
        <begin position="87"/>
        <end position="111"/>
    </location>
</feature>
<feature type="region of interest" description="Disordered" evidence="1">
    <location>
        <begin position="36"/>
        <end position="59"/>
    </location>
</feature>
<name>A0A086JD18_TOXGO</name>
<evidence type="ECO:0000256" key="1">
    <source>
        <dbReference type="SAM" id="MobiDB-lite"/>
    </source>
</evidence>
<dbReference type="AlphaFoldDB" id="A0A086JD18"/>
<dbReference type="Proteomes" id="UP000028837">
    <property type="component" value="Unassembled WGS sequence"/>
</dbReference>
<keyword evidence="2" id="KW-1133">Transmembrane helix</keyword>
<reference evidence="3 4" key="1">
    <citation type="submission" date="2014-02" db="EMBL/GenBank/DDBJ databases">
        <authorList>
            <person name="Sibley D."/>
            <person name="Venepally P."/>
            <person name="Karamycheva S."/>
            <person name="Hadjithomas M."/>
            <person name="Khan A."/>
            <person name="Brunk B."/>
            <person name="Roos D."/>
            <person name="Caler E."/>
            <person name="Lorenzi H."/>
        </authorList>
    </citation>
    <scope>NUCLEOTIDE SEQUENCE [LARGE SCALE GENOMIC DNA]</scope>
    <source>
        <strain evidence="3 4">GAB2-2007-GAL-DOM2</strain>
    </source>
</reference>
<organism evidence="3 4">
    <name type="scientific">Toxoplasma gondii GAB2-2007-GAL-DOM2</name>
    <dbReference type="NCBI Taxonomy" id="1130820"/>
    <lineage>
        <taxon>Eukaryota</taxon>
        <taxon>Sar</taxon>
        <taxon>Alveolata</taxon>
        <taxon>Apicomplexa</taxon>
        <taxon>Conoidasida</taxon>
        <taxon>Coccidia</taxon>
        <taxon>Eucoccidiorida</taxon>
        <taxon>Eimeriorina</taxon>
        <taxon>Sarcocystidae</taxon>
        <taxon>Toxoplasma</taxon>
    </lineage>
</organism>
<accession>A0A086JD18</accession>
<evidence type="ECO:0000313" key="4">
    <source>
        <dbReference type="Proteomes" id="UP000028837"/>
    </source>
</evidence>
<dbReference type="EMBL" id="AHZU02001673">
    <property type="protein sequence ID" value="KFG30036.1"/>
    <property type="molecule type" value="Genomic_DNA"/>
</dbReference>
<proteinExistence type="predicted"/>